<evidence type="ECO:0000313" key="2">
    <source>
        <dbReference type="Proteomes" id="UP001153678"/>
    </source>
</evidence>
<dbReference type="EMBL" id="CAMKVN010003722">
    <property type="protein sequence ID" value="CAI2185445.1"/>
    <property type="molecule type" value="Genomic_DNA"/>
</dbReference>
<dbReference type="Proteomes" id="UP001153678">
    <property type="component" value="Unassembled WGS sequence"/>
</dbReference>
<protein>
    <submittedName>
        <fullName evidence="1">7821_t:CDS:1</fullName>
    </submittedName>
</protein>
<sequence>MNLNIRRLENTISEWNGRNKVFQKQSKSRSRTTASKLIIRIVEANEPLSDKDVKTHIEIIKPNNVKKFRLFYKVFDVVQAQDDSKFYLATERVKHGNLE</sequence>
<organism evidence="1 2">
    <name type="scientific">Funneliformis geosporum</name>
    <dbReference type="NCBI Taxonomy" id="1117311"/>
    <lineage>
        <taxon>Eukaryota</taxon>
        <taxon>Fungi</taxon>
        <taxon>Fungi incertae sedis</taxon>
        <taxon>Mucoromycota</taxon>
        <taxon>Glomeromycotina</taxon>
        <taxon>Glomeromycetes</taxon>
        <taxon>Glomerales</taxon>
        <taxon>Glomeraceae</taxon>
        <taxon>Funneliformis</taxon>
    </lineage>
</organism>
<dbReference type="AlphaFoldDB" id="A0A9W4WX21"/>
<evidence type="ECO:0000313" key="1">
    <source>
        <dbReference type="EMBL" id="CAI2185445.1"/>
    </source>
</evidence>
<reference evidence="1" key="1">
    <citation type="submission" date="2022-08" db="EMBL/GenBank/DDBJ databases">
        <authorList>
            <person name="Kallberg Y."/>
            <person name="Tangrot J."/>
            <person name="Rosling A."/>
        </authorList>
    </citation>
    <scope>NUCLEOTIDE SEQUENCE</scope>
    <source>
        <strain evidence="1">Wild A</strain>
    </source>
</reference>
<comment type="caution">
    <text evidence="1">The sequence shown here is derived from an EMBL/GenBank/DDBJ whole genome shotgun (WGS) entry which is preliminary data.</text>
</comment>
<gene>
    <name evidence="1" type="ORF">FWILDA_LOCUS12080</name>
</gene>
<accession>A0A9W4WX21</accession>
<keyword evidence="2" id="KW-1185">Reference proteome</keyword>
<proteinExistence type="predicted"/>
<name>A0A9W4WX21_9GLOM</name>